<dbReference type="Gene3D" id="1.20.120.160">
    <property type="entry name" value="HPT domain"/>
    <property type="match status" value="1"/>
</dbReference>
<keyword evidence="1" id="KW-0597">Phosphoprotein</keyword>
<feature type="domain" description="HPt" evidence="2">
    <location>
        <begin position="16"/>
        <end position="105"/>
    </location>
</feature>
<evidence type="ECO:0000256" key="1">
    <source>
        <dbReference type="PROSITE-ProRule" id="PRU00110"/>
    </source>
</evidence>
<dbReference type="Proteomes" id="UP001304515">
    <property type="component" value="Chromosome"/>
</dbReference>
<dbReference type="InterPro" id="IPR008207">
    <property type="entry name" value="Sig_transdc_His_kin_Hpt_dom"/>
</dbReference>
<evidence type="ECO:0000259" key="2">
    <source>
        <dbReference type="PROSITE" id="PS50894"/>
    </source>
</evidence>
<dbReference type="InterPro" id="IPR036641">
    <property type="entry name" value="HPT_dom_sf"/>
</dbReference>
<proteinExistence type="predicted"/>
<sequence length="105" mass="12541">MQQPNIEYFEKLSQGDEKIKEKFIKVLKYEFPIETEEYFQNLLSNNLETTANSVHKLKHKIAIVGLEDDYYMADKYEEYLKKGKTKYKESFEATLKTINQFISKI</sequence>
<evidence type="ECO:0000313" key="5">
    <source>
        <dbReference type="Proteomes" id="UP001304515"/>
    </source>
</evidence>
<dbReference type="EMBL" id="CP134890">
    <property type="protein sequence ID" value="WNM22926.1"/>
    <property type="molecule type" value="Genomic_DNA"/>
</dbReference>
<gene>
    <name evidence="4" type="ORF">RN605_06090</name>
    <name evidence="3" type="ORF">RN608_12790</name>
</gene>
<evidence type="ECO:0000313" key="4">
    <source>
        <dbReference type="EMBL" id="WNM22926.1"/>
    </source>
</evidence>
<dbReference type="GO" id="GO:0000160">
    <property type="term" value="P:phosphorelay signal transduction system"/>
    <property type="evidence" value="ECO:0007669"/>
    <property type="project" value="InterPro"/>
</dbReference>
<organism evidence="3">
    <name type="scientific">Flavobacterium capsici</name>
    <dbReference type="NCBI Taxonomy" id="3075618"/>
    <lineage>
        <taxon>Bacteria</taxon>
        <taxon>Pseudomonadati</taxon>
        <taxon>Bacteroidota</taxon>
        <taxon>Flavobacteriia</taxon>
        <taxon>Flavobacteriales</taxon>
        <taxon>Flavobacteriaceae</taxon>
        <taxon>Flavobacterium</taxon>
    </lineage>
</organism>
<dbReference type="KEGG" id="fcj:RN605_06090"/>
<dbReference type="EMBL" id="CP134878">
    <property type="protein sequence ID" value="WNM18876.1"/>
    <property type="molecule type" value="Genomic_DNA"/>
</dbReference>
<name>A0AA96EV93_9FLAO</name>
<accession>A0AA96F2W7</accession>
<dbReference type="SUPFAM" id="SSF47226">
    <property type="entry name" value="Histidine-containing phosphotransfer domain, HPT domain"/>
    <property type="match status" value="1"/>
</dbReference>
<dbReference type="GO" id="GO:0004672">
    <property type="term" value="F:protein kinase activity"/>
    <property type="evidence" value="ECO:0007669"/>
    <property type="project" value="UniProtKB-ARBA"/>
</dbReference>
<reference evidence="3 5" key="1">
    <citation type="submission" date="2023-09" db="EMBL/GenBank/DDBJ databases">
        <title>Flavobacterium sp. a novel bacteria isolate from Pepper rhizosphere.</title>
        <authorList>
            <person name="Peng Y."/>
            <person name="Lee J."/>
        </authorList>
    </citation>
    <scope>NUCLEOTIDE SEQUENCE</scope>
    <source>
        <strain evidence="3">PMR2A8</strain>
        <strain evidence="4 5">PMTSA4</strain>
    </source>
</reference>
<feature type="modified residue" description="Phosphohistidine" evidence="1">
    <location>
        <position position="55"/>
    </location>
</feature>
<accession>A0AA96EV93</accession>
<dbReference type="PROSITE" id="PS50894">
    <property type="entry name" value="HPT"/>
    <property type="match status" value="1"/>
</dbReference>
<protein>
    <submittedName>
        <fullName evidence="3">Hpt domain-containing protein</fullName>
    </submittedName>
</protein>
<keyword evidence="5" id="KW-1185">Reference proteome</keyword>
<dbReference type="AlphaFoldDB" id="A0AA96EV93"/>
<dbReference type="RefSeq" id="WP_313323129.1">
    <property type="nucleotide sequence ID" value="NZ_CP134878.1"/>
</dbReference>
<evidence type="ECO:0000313" key="3">
    <source>
        <dbReference type="EMBL" id="WNM18876.1"/>
    </source>
</evidence>